<dbReference type="Proteomes" id="UP001597116">
    <property type="component" value="Unassembled WGS sequence"/>
</dbReference>
<evidence type="ECO:0000256" key="1">
    <source>
        <dbReference type="SAM" id="Phobius"/>
    </source>
</evidence>
<keyword evidence="3" id="KW-1185">Reference proteome</keyword>
<organism evidence="2 3">
    <name type="scientific">Larkinella insperata</name>
    <dbReference type="NCBI Taxonomy" id="332158"/>
    <lineage>
        <taxon>Bacteria</taxon>
        <taxon>Pseudomonadati</taxon>
        <taxon>Bacteroidota</taxon>
        <taxon>Cytophagia</taxon>
        <taxon>Cytophagales</taxon>
        <taxon>Spirosomataceae</taxon>
        <taxon>Larkinella</taxon>
    </lineage>
</organism>
<keyword evidence="1" id="KW-0472">Membrane</keyword>
<evidence type="ECO:0000313" key="3">
    <source>
        <dbReference type="Proteomes" id="UP001597116"/>
    </source>
</evidence>
<dbReference type="EMBL" id="JBHTLP010000044">
    <property type="protein sequence ID" value="MFD1145361.1"/>
    <property type="molecule type" value="Genomic_DNA"/>
</dbReference>
<proteinExistence type="predicted"/>
<accession>A0ABW3QGS9</accession>
<evidence type="ECO:0000313" key="2">
    <source>
        <dbReference type="EMBL" id="MFD1145361.1"/>
    </source>
</evidence>
<keyword evidence="1" id="KW-0812">Transmembrane</keyword>
<reference evidence="3" key="1">
    <citation type="journal article" date="2019" name="Int. J. Syst. Evol. Microbiol.">
        <title>The Global Catalogue of Microorganisms (GCM) 10K type strain sequencing project: providing services to taxonomists for standard genome sequencing and annotation.</title>
        <authorList>
            <consortium name="The Broad Institute Genomics Platform"/>
            <consortium name="The Broad Institute Genome Sequencing Center for Infectious Disease"/>
            <person name="Wu L."/>
            <person name="Ma J."/>
        </authorList>
    </citation>
    <scope>NUCLEOTIDE SEQUENCE [LARGE SCALE GENOMIC DNA]</scope>
    <source>
        <strain evidence="3">CCUG 55608</strain>
    </source>
</reference>
<dbReference type="RefSeq" id="WP_134038342.1">
    <property type="nucleotide sequence ID" value="NZ_JBHTLP010000044.1"/>
</dbReference>
<keyword evidence="1" id="KW-1133">Transmembrane helix</keyword>
<gene>
    <name evidence="2" type="ORF">ACFQ4C_29820</name>
</gene>
<name>A0ABW3QGS9_9BACT</name>
<protein>
    <submittedName>
        <fullName evidence="2">Uncharacterized protein</fullName>
    </submittedName>
</protein>
<comment type="caution">
    <text evidence="2">The sequence shown here is derived from an EMBL/GenBank/DDBJ whole genome shotgun (WGS) entry which is preliminary data.</text>
</comment>
<feature type="transmembrane region" description="Helical" evidence="1">
    <location>
        <begin position="53"/>
        <end position="72"/>
    </location>
</feature>
<sequence>MLTHLKFLPKVAFSAAATLFGNAPLMAMQSPATSLPRLDAVLHQLAYYTPEIAFTASGLSFALILYGTFIHLRRTKKRGLPADQD</sequence>